<protein>
    <submittedName>
        <fullName evidence="4">Oxidoreductase YdgJ</fullName>
        <ecNumber evidence="4">1.-.-.-</ecNumber>
    </submittedName>
</protein>
<name>A0A1V6CCN1_UNCT6</name>
<dbReference type="Gene3D" id="3.30.360.10">
    <property type="entry name" value="Dihydrodipicolinate Reductase, domain 2"/>
    <property type="match status" value="1"/>
</dbReference>
<dbReference type="InterPro" id="IPR029062">
    <property type="entry name" value="Class_I_gatase-like"/>
</dbReference>
<dbReference type="InterPro" id="IPR029010">
    <property type="entry name" value="ThuA-like"/>
</dbReference>
<dbReference type="EMBL" id="MWDQ01000035">
    <property type="protein sequence ID" value="OQB74616.1"/>
    <property type="molecule type" value="Genomic_DNA"/>
</dbReference>
<dbReference type="InterPro" id="IPR055170">
    <property type="entry name" value="GFO_IDH_MocA-like_dom"/>
</dbReference>
<dbReference type="SUPFAM" id="SSF55347">
    <property type="entry name" value="Glyceraldehyde-3-phosphate dehydrogenase-like, C-terminal domain"/>
    <property type="match status" value="1"/>
</dbReference>
<organism evidence="4">
    <name type="scientific">candidate division TA06 bacterium ADurb.Bin131</name>
    <dbReference type="NCBI Taxonomy" id="1852827"/>
    <lineage>
        <taxon>Bacteria</taxon>
        <taxon>Bacteria division TA06</taxon>
    </lineage>
</organism>
<dbReference type="Gene3D" id="3.40.50.720">
    <property type="entry name" value="NAD(P)-binding Rossmann-like Domain"/>
    <property type="match status" value="1"/>
</dbReference>
<dbReference type="SUPFAM" id="SSF52317">
    <property type="entry name" value="Class I glutamine amidotransferase-like"/>
    <property type="match status" value="1"/>
</dbReference>
<comment type="caution">
    <text evidence="4">The sequence shown here is derived from an EMBL/GenBank/DDBJ whole genome shotgun (WGS) entry which is preliminary data.</text>
</comment>
<dbReference type="EC" id="1.-.-.-" evidence="4"/>
<dbReference type="Proteomes" id="UP000485562">
    <property type="component" value="Unassembled WGS sequence"/>
</dbReference>
<evidence type="ECO:0000259" key="3">
    <source>
        <dbReference type="Pfam" id="PF22725"/>
    </source>
</evidence>
<dbReference type="InterPro" id="IPR036291">
    <property type="entry name" value="NAD(P)-bd_dom_sf"/>
</dbReference>
<evidence type="ECO:0000313" key="4">
    <source>
        <dbReference type="EMBL" id="OQB74616.1"/>
    </source>
</evidence>
<reference evidence="4" key="1">
    <citation type="submission" date="2017-02" db="EMBL/GenBank/DDBJ databases">
        <title>Delving into the versatile metabolic prowess of the omnipresent phylum Bacteroidetes.</title>
        <authorList>
            <person name="Nobu M.K."/>
            <person name="Mei R."/>
            <person name="Narihiro T."/>
            <person name="Kuroda K."/>
            <person name="Liu W.-T."/>
        </authorList>
    </citation>
    <scope>NUCLEOTIDE SEQUENCE</scope>
    <source>
        <strain evidence="4">ADurb.Bin131</strain>
    </source>
</reference>
<dbReference type="InterPro" id="IPR000683">
    <property type="entry name" value="Gfo/Idh/MocA-like_OxRdtase_N"/>
</dbReference>
<evidence type="ECO:0000259" key="2">
    <source>
        <dbReference type="Pfam" id="PF06283"/>
    </source>
</evidence>
<dbReference type="PANTHER" id="PTHR43708">
    <property type="entry name" value="CONSERVED EXPRESSED OXIDOREDUCTASE (EUROFUNG)"/>
    <property type="match status" value="1"/>
</dbReference>
<dbReference type="Pfam" id="PF01408">
    <property type="entry name" value="GFO_IDH_MocA"/>
    <property type="match status" value="1"/>
</dbReference>
<dbReference type="Pfam" id="PF06283">
    <property type="entry name" value="ThuA"/>
    <property type="match status" value="1"/>
</dbReference>
<dbReference type="GO" id="GO:0016491">
    <property type="term" value="F:oxidoreductase activity"/>
    <property type="evidence" value="ECO:0007669"/>
    <property type="project" value="UniProtKB-KW"/>
</dbReference>
<proteinExistence type="predicted"/>
<dbReference type="PANTHER" id="PTHR43708:SF8">
    <property type="entry name" value="OXIDOREDUCTASE"/>
    <property type="match status" value="1"/>
</dbReference>
<gene>
    <name evidence="4" type="primary">ydgJ_3</name>
    <name evidence="4" type="ORF">BWX89_00457</name>
</gene>
<dbReference type="AlphaFoldDB" id="A0A1V6CCN1"/>
<dbReference type="Pfam" id="PF22725">
    <property type="entry name" value="GFO_IDH_MocA_C3"/>
    <property type="match status" value="1"/>
</dbReference>
<accession>A0A1V6CCN1</accession>
<dbReference type="InterPro" id="IPR051317">
    <property type="entry name" value="Gfo/Idh/MocA_oxidoreduct"/>
</dbReference>
<dbReference type="Gene3D" id="3.40.50.880">
    <property type="match status" value="1"/>
</dbReference>
<feature type="domain" description="ThuA-like" evidence="2">
    <location>
        <begin position="21"/>
        <end position="201"/>
    </location>
</feature>
<evidence type="ECO:0000259" key="1">
    <source>
        <dbReference type="Pfam" id="PF01408"/>
    </source>
</evidence>
<feature type="domain" description="Gfo/Idh/MocA-like oxidoreductase N-terminal" evidence="1">
    <location>
        <begin position="211"/>
        <end position="334"/>
    </location>
</feature>
<dbReference type="GO" id="GO:0000166">
    <property type="term" value="F:nucleotide binding"/>
    <property type="evidence" value="ECO:0007669"/>
    <property type="project" value="InterPro"/>
</dbReference>
<dbReference type="SUPFAM" id="SSF51735">
    <property type="entry name" value="NAD(P)-binding Rossmann-fold domains"/>
    <property type="match status" value="1"/>
</dbReference>
<keyword evidence="4" id="KW-0560">Oxidoreductase</keyword>
<feature type="domain" description="GFO/IDH/MocA-like oxidoreductase" evidence="3">
    <location>
        <begin position="345"/>
        <end position="462"/>
    </location>
</feature>
<sequence length="546" mass="62159">MKKIFYLYDAGHISEKVRLDVEKIFTSDGRFSFEMDSDTKILCSLKDKDYDSLIIFVSEEKKLTEKEQNGIIDYVKSGGGIVFINSSIECILKNPEIKRTSGVNAVEDKGIQQFSVFIDDNNHYITTRFPSEFVLTDRFYYTRVNSSKIIFSTPWCNEKSSIVCASEYGNGRFVFISPGGCIYTWKNFNFSKIVLRSIAWCCGEKQKEKIINCGLIGYGPMFGMGKGHATWIDSTTGMKTIAMCDTNPERVNAAKQELPNLKGYFTTPDDMLKMKEIDLVVGIVPHNVHADIALKAFDYGKHVILEKPFCINIKEANKLIETAKQKNLMLSVFHNRRWDGDYIIIKDIIEKGLIGEIFHIECFIGSFSHPRYWWRSDKKISGGIMHDWGAHFIDWILNLIPSKITGIYGDFQKRVWFSVSNEDHGQAIIRFENGTTADFMISSISAISRPKWKIFGTKGAIEIFWESADKVNLVSYASGIKQESTVMVTIPRYGSTEYYRNIADHLLMNEELIVKPEQSRRVIGVVEAAEQSSKTGKIVAAFENCE</sequence>